<feature type="non-terminal residue" evidence="1">
    <location>
        <position position="1"/>
    </location>
</feature>
<dbReference type="EMBL" id="LR796944">
    <property type="protein sequence ID" value="CAB4177156.1"/>
    <property type="molecule type" value="Genomic_DNA"/>
</dbReference>
<sequence length="68" mass="8203">WEQWQYTKPLKNEMDEFLKGDKDLNTLEVKITYLETMIYLLESILTQIKSRDFQLSNAIKWKIFLAGM</sequence>
<proteinExistence type="predicted"/>
<dbReference type="InterPro" id="IPR021289">
    <property type="entry name" value="UvsY"/>
</dbReference>
<evidence type="ECO:0000313" key="1">
    <source>
        <dbReference type="EMBL" id="CAB4177156.1"/>
    </source>
</evidence>
<reference evidence="1" key="1">
    <citation type="submission" date="2020-05" db="EMBL/GenBank/DDBJ databases">
        <authorList>
            <person name="Chiriac C."/>
            <person name="Salcher M."/>
            <person name="Ghai R."/>
            <person name="Kavagutti S V."/>
        </authorList>
    </citation>
    <scope>NUCLEOTIDE SEQUENCE</scope>
</reference>
<protein>
    <submittedName>
        <fullName evidence="1">Recombination, repair and ssDNA binding protein UvsY</fullName>
    </submittedName>
</protein>
<name>A0A6J5Q4A5_9CAUD</name>
<dbReference type="Pfam" id="PF11056">
    <property type="entry name" value="UvsY"/>
    <property type="match status" value="1"/>
</dbReference>
<gene>
    <name evidence="1" type="ORF">UFOVP993_198</name>
</gene>
<accession>A0A6J5Q4A5</accession>
<organism evidence="1">
    <name type="scientific">uncultured Caudovirales phage</name>
    <dbReference type="NCBI Taxonomy" id="2100421"/>
    <lineage>
        <taxon>Viruses</taxon>
        <taxon>Duplodnaviria</taxon>
        <taxon>Heunggongvirae</taxon>
        <taxon>Uroviricota</taxon>
        <taxon>Caudoviricetes</taxon>
        <taxon>Peduoviridae</taxon>
        <taxon>Maltschvirus</taxon>
        <taxon>Maltschvirus maltsch</taxon>
    </lineage>
</organism>